<protein>
    <submittedName>
        <fullName evidence="2">Uncharacterized protein LOC142176674</fullName>
    </submittedName>
</protein>
<gene>
    <name evidence="2" type="primary">LOC142176674</name>
</gene>
<reference evidence="1" key="1">
    <citation type="journal article" date="2014" name="Nat. Commun.">
        <title>The tobacco genome sequence and its comparison with those of tomato and potato.</title>
        <authorList>
            <person name="Sierro N."/>
            <person name="Battey J.N."/>
            <person name="Ouadi S."/>
            <person name="Bakaher N."/>
            <person name="Bovet L."/>
            <person name="Willig A."/>
            <person name="Goepfert S."/>
            <person name="Peitsch M.C."/>
            <person name="Ivanov N.V."/>
        </authorList>
    </citation>
    <scope>NUCLEOTIDE SEQUENCE [LARGE SCALE GENOMIC DNA]</scope>
</reference>
<dbReference type="Proteomes" id="UP000790787">
    <property type="component" value="Chromosome 3"/>
</dbReference>
<dbReference type="RefSeq" id="XP_075100900.1">
    <property type="nucleotide sequence ID" value="XM_075244799.1"/>
</dbReference>
<accession>A0AC58TUK0</accession>
<sequence length="650" mass="73379">MVVVVDLKEIIECVRKEKEILAERVANIEHERDDLLVVVVDLKETLGELNMKSRPKNSQKGKEVASDALTAVTPGTLKKTVRPGFSHSIKTKISLKNCLSVVDDDVELWHRRLGHTSFTLLNKLVRKDLVCGLPNSSFKDHKVCDACVKGKQVRGGNKYIFMTVDDYSRFTWTLFLRTKDETFEVSVAFVKNIQMKIGNKAACIRKPKQTHLRTFGCKCFVLNNGKEALEKFDAKSDEGIFLGYPSQSKADKVYNERTQCVEEDKHVDQDGEPLSVPGEVIDMANGKADMMSNVKESSENDFSTPPSIRKEPGPMITPTEAENRVVDAVQGTPLAEVRSAQEPQLDIPESSANEIQVPNWKHKSSHPLDNIITPLDSRVQTRSKARNSLTFSAFLSQNEPKNIKEPLKYADWITAIQEELHQFERNKQSQKETLISQQKYINELLKRFDMEASKVIDTPIATATHLDMDEPDSPINQAMYKGIIGSLLYLTTSRPDIVFNVGLCARISSEQEKHVWNGTFPGFLPNLMGYKEAHSVALSIVKAEYVAASSCCAQLLWIKQQLEDFGVFSDCVPLLCDNTNALNMAKNSIQHKRTKHIDVRHYFLKNNVEKGLICMKFYSTEDQIADIFTKALSREHFEKNRLALGLIKPN</sequence>
<evidence type="ECO:0000313" key="1">
    <source>
        <dbReference type="Proteomes" id="UP000790787"/>
    </source>
</evidence>
<proteinExistence type="predicted"/>
<organism evidence="1 2">
    <name type="scientific">Nicotiana tabacum</name>
    <name type="common">Common tobacco</name>
    <dbReference type="NCBI Taxonomy" id="4097"/>
    <lineage>
        <taxon>Eukaryota</taxon>
        <taxon>Viridiplantae</taxon>
        <taxon>Streptophyta</taxon>
        <taxon>Embryophyta</taxon>
        <taxon>Tracheophyta</taxon>
        <taxon>Spermatophyta</taxon>
        <taxon>Magnoliopsida</taxon>
        <taxon>eudicotyledons</taxon>
        <taxon>Gunneridae</taxon>
        <taxon>Pentapetalae</taxon>
        <taxon>asterids</taxon>
        <taxon>lamiids</taxon>
        <taxon>Solanales</taxon>
        <taxon>Solanaceae</taxon>
        <taxon>Nicotianoideae</taxon>
        <taxon>Nicotianeae</taxon>
        <taxon>Nicotiana</taxon>
    </lineage>
</organism>
<reference evidence="2" key="2">
    <citation type="submission" date="2025-08" db="UniProtKB">
        <authorList>
            <consortium name="RefSeq"/>
        </authorList>
    </citation>
    <scope>IDENTIFICATION</scope>
    <source>
        <tissue evidence="2">Leaf</tissue>
    </source>
</reference>
<keyword evidence="1" id="KW-1185">Reference proteome</keyword>
<evidence type="ECO:0000313" key="2">
    <source>
        <dbReference type="RefSeq" id="XP_075100900.1"/>
    </source>
</evidence>
<name>A0AC58TUK0_TOBAC</name>